<reference evidence="3 4" key="1">
    <citation type="journal article" date="2015" name="Nature">
        <title>rRNA introns, odd ribosomes, and small enigmatic genomes across a large radiation of phyla.</title>
        <authorList>
            <person name="Brown C.T."/>
            <person name="Hug L.A."/>
            <person name="Thomas B.C."/>
            <person name="Sharon I."/>
            <person name="Castelle C.J."/>
            <person name="Singh A."/>
            <person name="Wilkins M.J."/>
            <person name="Williams K.H."/>
            <person name="Banfield J.F."/>
        </authorList>
    </citation>
    <scope>NUCLEOTIDE SEQUENCE [LARGE SCALE GENOMIC DNA]</scope>
</reference>
<evidence type="ECO:0000259" key="2">
    <source>
        <dbReference type="Pfam" id="PF17479"/>
    </source>
</evidence>
<dbReference type="Gene3D" id="3.50.90.10">
    <property type="entry name" value="YerB-like"/>
    <property type="match status" value="1"/>
</dbReference>
<evidence type="ECO:0000313" key="4">
    <source>
        <dbReference type="Proteomes" id="UP000034004"/>
    </source>
</evidence>
<dbReference type="InterPro" id="IPR035328">
    <property type="entry name" value="DUF3048_C"/>
</dbReference>
<accession>A0A0G0BHP1</accession>
<evidence type="ECO:0008006" key="5">
    <source>
        <dbReference type="Google" id="ProtNLM"/>
    </source>
</evidence>
<organism evidence="3 4">
    <name type="scientific">Candidatus Roizmanbacteria bacterium GW2011_GWC2_34_23</name>
    <dbReference type="NCBI Taxonomy" id="1618484"/>
    <lineage>
        <taxon>Bacteria</taxon>
        <taxon>Candidatus Roizmaniibacteriota</taxon>
    </lineage>
</organism>
<feature type="domain" description="DUF3048" evidence="1">
    <location>
        <begin position="79"/>
        <end position="222"/>
    </location>
</feature>
<dbReference type="InterPro" id="IPR021416">
    <property type="entry name" value="DUF3048_N"/>
</dbReference>
<protein>
    <recommendedName>
        <fullName evidence="5">PT repeat-containing protein</fullName>
    </recommendedName>
</protein>
<proteinExistence type="predicted"/>
<dbReference type="Pfam" id="PF11258">
    <property type="entry name" value="DUF3048"/>
    <property type="match status" value="1"/>
</dbReference>
<dbReference type="AlphaFoldDB" id="A0A0G0BHP1"/>
<feature type="domain" description="DUF3048" evidence="2">
    <location>
        <begin position="273"/>
        <end position="378"/>
    </location>
</feature>
<name>A0A0G0BHP1_9BACT</name>
<evidence type="ECO:0000313" key="3">
    <source>
        <dbReference type="EMBL" id="KKP63126.1"/>
    </source>
</evidence>
<sequence length="389" mass="43634">MINKKIAFVVVFIVFILSGVTTFSFFSAEKSLSFLSPIAYQAPTSENGSAEATINAEPKTEECPLNGQLLSKTQRSIWEAQRPLGIMIENHKEARPQSGLSSADIIYEAVAEGGITRFLAIFYCQNASYVGPVRSARIYFLKFLEGYGQNPLYAHVGGANTPGPADALGYISELGWSSNNDLNQFSVPFPYFWRDYERLKNVATEHTVYTSTKKLWQYAKDKRELTNVDEKGVRWDKGFSPFKFEDDAKASDRGKVVKIDFGFWDNLASDFGVVWSYDSRTNSYKRTNGGVAHLDKNTGKVLEAKNIVVIFAKESPANDGYEGGQHLLYKNIGSGEMLFFKNGQVVKGTWNKETEEDNIKFFDSSDEEISIVRGQVFIEMLPIGNKVNY</sequence>
<dbReference type="Pfam" id="PF17479">
    <property type="entry name" value="DUF3048_C"/>
    <property type="match status" value="1"/>
</dbReference>
<dbReference type="STRING" id="1618484.UR56_C0002G0103"/>
<evidence type="ECO:0000259" key="1">
    <source>
        <dbReference type="Pfam" id="PF11258"/>
    </source>
</evidence>
<gene>
    <name evidence="3" type="ORF">UR56_C0002G0103</name>
</gene>
<dbReference type="Proteomes" id="UP000034004">
    <property type="component" value="Unassembled WGS sequence"/>
</dbReference>
<dbReference type="SUPFAM" id="SSF159774">
    <property type="entry name" value="YerB-like"/>
    <property type="match status" value="1"/>
</dbReference>
<comment type="caution">
    <text evidence="3">The sequence shown here is derived from an EMBL/GenBank/DDBJ whole genome shotgun (WGS) entry which is preliminary data.</text>
</comment>
<dbReference type="EMBL" id="LBPR01000002">
    <property type="protein sequence ID" value="KKP63126.1"/>
    <property type="molecule type" value="Genomic_DNA"/>
</dbReference>
<dbReference type="InterPro" id="IPR023158">
    <property type="entry name" value="YerB-like_sf"/>
</dbReference>